<organism evidence="1 2">
    <name type="scientific">Bacteroides stercoris CC31F</name>
    <dbReference type="NCBI Taxonomy" id="1073351"/>
    <lineage>
        <taxon>Bacteria</taxon>
        <taxon>Pseudomonadati</taxon>
        <taxon>Bacteroidota</taxon>
        <taxon>Bacteroidia</taxon>
        <taxon>Bacteroidales</taxon>
        <taxon>Bacteroidaceae</taxon>
        <taxon>Bacteroides</taxon>
    </lineage>
</organism>
<comment type="caution">
    <text evidence="1">The sequence shown here is derived from an EMBL/GenBank/DDBJ whole genome shotgun (WGS) entry which is preliminary data.</text>
</comment>
<protein>
    <submittedName>
        <fullName evidence="1">Uncharacterized protein</fullName>
    </submittedName>
</protein>
<reference evidence="1 2" key="1">
    <citation type="submission" date="2013-05" db="EMBL/GenBank/DDBJ databases">
        <title>The Genome Sequence of Bacteroides stercoris CC31F.</title>
        <authorList>
            <consortium name="The Broad Institute Genomics Platform"/>
            <person name="Earl A."/>
            <person name="Ward D."/>
            <person name="Feldgarden M."/>
            <person name="Gevers D."/>
            <person name="Oliphant K."/>
            <person name="Allen-Vercoe E."/>
            <person name="Walker B."/>
            <person name="Young S."/>
            <person name="Zeng Q."/>
            <person name="Gargeya S."/>
            <person name="Fitzgerald M."/>
            <person name="Haas B."/>
            <person name="Abouelleil A."/>
            <person name="Allen A.W."/>
            <person name="Alvarado L."/>
            <person name="Arachchi H.M."/>
            <person name="Berlin A.M."/>
            <person name="Chapman S.B."/>
            <person name="Gainer-Dewar J."/>
            <person name="Goldberg J."/>
            <person name="Griggs A."/>
            <person name="Gujja S."/>
            <person name="Hansen M."/>
            <person name="Howarth C."/>
            <person name="Imamovic A."/>
            <person name="Ireland A."/>
            <person name="Larimer J."/>
            <person name="McCowan C."/>
            <person name="Murphy C."/>
            <person name="Pearson M."/>
            <person name="Poon T.W."/>
            <person name="Priest M."/>
            <person name="Roberts A."/>
            <person name="Saif S."/>
            <person name="Shea T."/>
            <person name="Sisk P."/>
            <person name="Sykes S."/>
            <person name="Wortman J."/>
            <person name="Nusbaum C."/>
            <person name="Birren B."/>
        </authorList>
    </citation>
    <scope>NUCLEOTIDE SEQUENCE [LARGE SCALE GENOMIC DNA]</scope>
    <source>
        <strain evidence="1 2">CC31F</strain>
    </source>
</reference>
<proteinExistence type="predicted"/>
<gene>
    <name evidence="1" type="ORF">HMPREF1181_02085</name>
</gene>
<dbReference type="Proteomes" id="UP000014614">
    <property type="component" value="Unassembled WGS sequence"/>
</dbReference>
<accession>S3YER2</accession>
<evidence type="ECO:0000313" key="2">
    <source>
        <dbReference type="Proteomes" id="UP000014614"/>
    </source>
</evidence>
<dbReference type="EMBL" id="ATFP01000026">
    <property type="protein sequence ID" value="EPH20132.1"/>
    <property type="molecule type" value="Genomic_DNA"/>
</dbReference>
<sequence length="49" mass="6145">MNIFFLSFVFWEIRVSLTKLLLVMFREIRRWRKNYFINNFGFSHIRSGN</sequence>
<dbReference type="AlphaFoldDB" id="S3YER2"/>
<name>S3YER2_BACSE</name>
<evidence type="ECO:0000313" key="1">
    <source>
        <dbReference type="EMBL" id="EPH20132.1"/>
    </source>
</evidence>
<dbReference type="HOGENOM" id="CLU_3132522_0_0_10"/>